<dbReference type="Pfam" id="PF00990">
    <property type="entry name" value="GGDEF"/>
    <property type="match status" value="1"/>
</dbReference>
<sequence length="351" mass="38566">MNDNEPRPPLNATESARGGRTGIAGPAGMAGDTTHFKRLESELLEKNALLESVLENVDACIYTKDRQRRYTYANAKMAAVAGRAPHELIGRTDEELVSADIAADWRVLDDRVFATGETQSGEQISASADGEIRHFWVVQIPQRDSGGEIVSLLGIATDFTKFYRLKEELARQATTDELTGVRNRRSLLETARQEFSRANRYGHPLSVLMLDIDHFKRINDSHGHDVGDKVLKAVADACRRELRDSDVLGRLGGEEFGVVLPNTSSEGAVTVAERLRARIDAIRLVGEWEDEITPKVSVGVACMQGAHRVEAVLKRADQALYAAKAAGRNRVYAASDLVRPDDHCFPTSTSA</sequence>
<evidence type="ECO:0000259" key="5">
    <source>
        <dbReference type="PROSITE" id="PS50113"/>
    </source>
</evidence>
<accession>A0ABU1VPX1</accession>
<dbReference type="EC" id="2.7.7.65" evidence="1"/>
<dbReference type="RefSeq" id="WP_310053621.1">
    <property type="nucleotide sequence ID" value="NZ_JAVDVW010000001.1"/>
</dbReference>
<dbReference type="CDD" id="cd00130">
    <property type="entry name" value="PAS"/>
    <property type="match status" value="1"/>
</dbReference>
<comment type="catalytic activity">
    <reaction evidence="2">
        <text>2 GTP = 3',3'-c-di-GMP + 2 diphosphate</text>
        <dbReference type="Rhea" id="RHEA:24898"/>
        <dbReference type="ChEBI" id="CHEBI:33019"/>
        <dbReference type="ChEBI" id="CHEBI:37565"/>
        <dbReference type="ChEBI" id="CHEBI:58805"/>
        <dbReference type="EC" id="2.7.7.65"/>
    </reaction>
</comment>
<dbReference type="Proteomes" id="UP001267878">
    <property type="component" value="Unassembled WGS sequence"/>
</dbReference>
<dbReference type="PROSITE" id="PS50112">
    <property type="entry name" value="PAS"/>
    <property type="match status" value="1"/>
</dbReference>
<dbReference type="Pfam" id="PF08448">
    <property type="entry name" value="PAS_4"/>
    <property type="match status" value="1"/>
</dbReference>
<feature type="region of interest" description="Disordered" evidence="3">
    <location>
        <begin position="1"/>
        <end position="31"/>
    </location>
</feature>
<proteinExistence type="predicted"/>
<dbReference type="InterPro" id="IPR000014">
    <property type="entry name" value="PAS"/>
</dbReference>
<dbReference type="SMART" id="SM00267">
    <property type="entry name" value="GGDEF"/>
    <property type="match status" value="1"/>
</dbReference>
<dbReference type="InterPro" id="IPR000160">
    <property type="entry name" value="GGDEF_dom"/>
</dbReference>
<protein>
    <recommendedName>
        <fullName evidence="1">diguanylate cyclase</fullName>
        <ecNumber evidence="1">2.7.7.65</ecNumber>
    </recommendedName>
</protein>
<evidence type="ECO:0000313" key="8">
    <source>
        <dbReference type="Proteomes" id="UP001267878"/>
    </source>
</evidence>
<dbReference type="InterPro" id="IPR043128">
    <property type="entry name" value="Rev_trsase/Diguanyl_cyclase"/>
</dbReference>
<dbReference type="NCBIfam" id="TIGR00254">
    <property type="entry name" value="GGDEF"/>
    <property type="match status" value="1"/>
</dbReference>
<dbReference type="InterPro" id="IPR000700">
    <property type="entry name" value="PAS-assoc_C"/>
</dbReference>
<dbReference type="SMART" id="SM00091">
    <property type="entry name" value="PAS"/>
    <property type="match status" value="1"/>
</dbReference>
<evidence type="ECO:0000259" key="4">
    <source>
        <dbReference type="PROSITE" id="PS50112"/>
    </source>
</evidence>
<dbReference type="PANTHER" id="PTHR45138:SF9">
    <property type="entry name" value="DIGUANYLATE CYCLASE DGCM-RELATED"/>
    <property type="match status" value="1"/>
</dbReference>
<dbReference type="PANTHER" id="PTHR45138">
    <property type="entry name" value="REGULATORY COMPONENTS OF SENSORY TRANSDUCTION SYSTEM"/>
    <property type="match status" value="1"/>
</dbReference>
<dbReference type="InterPro" id="IPR029787">
    <property type="entry name" value="Nucleotide_cyclase"/>
</dbReference>
<comment type="caution">
    <text evidence="7">The sequence shown here is derived from an EMBL/GenBank/DDBJ whole genome shotgun (WGS) entry which is preliminary data.</text>
</comment>
<evidence type="ECO:0000259" key="6">
    <source>
        <dbReference type="PROSITE" id="PS50887"/>
    </source>
</evidence>
<evidence type="ECO:0000256" key="3">
    <source>
        <dbReference type="SAM" id="MobiDB-lite"/>
    </source>
</evidence>
<name>A0ABU1VPX1_9GAMM</name>
<dbReference type="InterPro" id="IPR013656">
    <property type="entry name" value="PAS_4"/>
</dbReference>
<feature type="domain" description="PAS" evidence="4">
    <location>
        <begin position="46"/>
        <end position="92"/>
    </location>
</feature>
<dbReference type="PROSITE" id="PS50113">
    <property type="entry name" value="PAC"/>
    <property type="match status" value="1"/>
</dbReference>
<evidence type="ECO:0000256" key="2">
    <source>
        <dbReference type="ARBA" id="ARBA00034247"/>
    </source>
</evidence>
<dbReference type="InterPro" id="IPR050469">
    <property type="entry name" value="Diguanylate_Cyclase"/>
</dbReference>
<dbReference type="CDD" id="cd01949">
    <property type="entry name" value="GGDEF"/>
    <property type="match status" value="1"/>
</dbReference>
<dbReference type="EMBL" id="JAVDVW010000001">
    <property type="protein sequence ID" value="MDR7099420.1"/>
    <property type="molecule type" value="Genomic_DNA"/>
</dbReference>
<dbReference type="SUPFAM" id="SSF55073">
    <property type="entry name" value="Nucleotide cyclase"/>
    <property type="match status" value="1"/>
</dbReference>
<evidence type="ECO:0000256" key="1">
    <source>
        <dbReference type="ARBA" id="ARBA00012528"/>
    </source>
</evidence>
<keyword evidence="8" id="KW-1185">Reference proteome</keyword>
<dbReference type="SUPFAM" id="SSF55785">
    <property type="entry name" value="PYP-like sensor domain (PAS domain)"/>
    <property type="match status" value="1"/>
</dbReference>
<dbReference type="NCBIfam" id="TIGR00229">
    <property type="entry name" value="sensory_box"/>
    <property type="match status" value="1"/>
</dbReference>
<dbReference type="InterPro" id="IPR035965">
    <property type="entry name" value="PAS-like_dom_sf"/>
</dbReference>
<dbReference type="PROSITE" id="PS50887">
    <property type="entry name" value="GGDEF"/>
    <property type="match status" value="1"/>
</dbReference>
<organism evidence="7 8">
    <name type="scientific">Agrilutibacter niabensis</name>
    <dbReference type="NCBI Taxonomy" id="380628"/>
    <lineage>
        <taxon>Bacteria</taxon>
        <taxon>Pseudomonadati</taxon>
        <taxon>Pseudomonadota</taxon>
        <taxon>Gammaproteobacteria</taxon>
        <taxon>Lysobacterales</taxon>
        <taxon>Lysobacteraceae</taxon>
        <taxon>Agrilutibacter</taxon>
    </lineage>
</organism>
<feature type="domain" description="PAC" evidence="5">
    <location>
        <begin position="119"/>
        <end position="171"/>
    </location>
</feature>
<evidence type="ECO:0000313" key="7">
    <source>
        <dbReference type="EMBL" id="MDR7099420.1"/>
    </source>
</evidence>
<reference evidence="7 8" key="1">
    <citation type="submission" date="2023-07" db="EMBL/GenBank/DDBJ databases">
        <title>Sorghum-associated microbial communities from plants grown in Nebraska, USA.</title>
        <authorList>
            <person name="Schachtman D."/>
        </authorList>
    </citation>
    <scope>NUCLEOTIDE SEQUENCE [LARGE SCALE GENOMIC DNA]</scope>
    <source>
        <strain evidence="7 8">BE187</strain>
    </source>
</reference>
<dbReference type="Gene3D" id="3.30.450.20">
    <property type="entry name" value="PAS domain"/>
    <property type="match status" value="1"/>
</dbReference>
<gene>
    <name evidence="7" type="ORF">J2X04_001767</name>
</gene>
<dbReference type="Gene3D" id="3.30.70.270">
    <property type="match status" value="1"/>
</dbReference>
<feature type="domain" description="GGDEF" evidence="6">
    <location>
        <begin position="203"/>
        <end position="336"/>
    </location>
</feature>